<dbReference type="PANTHER" id="PTHR11579">
    <property type="entry name" value="PROTEIN-L-ISOASPARTATE O-METHYLTRANSFERASE"/>
    <property type="match status" value="1"/>
</dbReference>
<dbReference type="GO" id="GO:0004719">
    <property type="term" value="F:protein-L-isoaspartate (D-aspartate) O-methyltransferase activity"/>
    <property type="evidence" value="ECO:0007669"/>
    <property type="project" value="InterPro"/>
</dbReference>
<dbReference type="SUPFAM" id="SSF53335">
    <property type="entry name" value="S-adenosyl-L-methionine-dependent methyltransferases"/>
    <property type="match status" value="1"/>
</dbReference>
<dbReference type="Gene3D" id="3.40.50.150">
    <property type="entry name" value="Vaccinia Virus protein VP39"/>
    <property type="match status" value="1"/>
</dbReference>
<evidence type="ECO:0000313" key="5">
    <source>
        <dbReference type="Proteomes" id="UP000676996"/>
    </source>
</evidence>
<protein>
    <recommendedName>
        <fullName evidence="2">Protein-L-isoaspartate O-methyltransferase</fullName>
    </recommendedName>
    <alternativeName>
        <fullName evidence="3">Protein L-isoaspartyl methyltransferase</fullName>
    </alternativeName>
</protein>
<evidence type="ECO:0000256" key="3">
    <source>
        <dbReference type="ARBA" id="ARBA00030757"/>
    </source>
</evidence>
<dbReference type="InterPro" id="IPR000682">
    <property type="entry name" value="PCMT"/>
</dbReference>
<sequence>MNNQADLSRFEAMRRAMVASQLRTTAVSDRRVVEAMAVVPRERYLPEGVRDIAYRDTLLPIGAGRYQNLPMATGRLLNEAQLGKGDHVLLIGAAGGYTAAVLSLLVKSVVALEEDPALLSAARESLSGTTNVDLVEGPLNAGWSKGAPYDAIIVDGAVQELPGTIVSQAKPGARVTTGLVDRGVTRLAAGTKTEGGFGLFDFADAECAVLPGFSKPEKFKF</sequence>
<organism evidence="4 5">
    <name type="scientific">Stakelama marina</name>
    <dbReference type="NCBI Taxonomy" id="2826939"/>
    <lineage>
        <taxon>Bacteria</taxon>
        <taxon>Pseudomonadati</taxon>
        <taxon>Pseudomonadota</taxon>
        <taxon>Alphaproteobacteria</taxon>
        <taxon>Sphingomonadales</taxon>
        <taxon>Sphingomonadaceae</taxon>
        <taxon>Stakelama</taxon>
    </lineage>
</organism>
<dbReference type="GO" id="GO:0005737">
    <property type="term" value="C:cytoplasm"/>
    <property type="evidence" value="ECO:0007669"/>
    <property type="project" value="TreeGrafter"/>
</dbReference>
<name>A0A8T4ICL5_9SPHN</name>
<reference evidence="4" key="1">
    <citation type="submission" date="2021-04" db="EMBL/GenBank/DDBJ databases">
        <title>Ouciella asimina sp. nov., isolated from the surface seawater in the hydrothermal field of Okinawa Trough.</title>
        <authorList>
            <person name="Shuang W."/>
        </authorList>
    </citation>
    <scope>NUCLEOTIDE SEQUENCE</scope>
    <source>
        <strain evidence="4">LXI357</strain>
    </source>
</reference>
<proteinExistence type="inferred from homology"/>
<evidence type="ECO:0000256" key="2">
    <source>
        <dbReference type="ARBA" id="ARBA00013346"/>
    </source>
</evidence>
<gene>
    <name evidence="4" type="ORF">J7S20_04905</name>
</gene>
<dbReference type="Proteomes" id="UP000676996">
    <property type="component" value="Unassembled WGS sequence"/>
</dbReference>
<dbReference type="CDD" id="cd02440">
    <property type="entry name" value="AdoMet_MTases"/>
    <property type="match status" value="1"/>
</dbReference>
<evidence type="ECO:0000256" key="1">
    <source>
        <dbReference type="ARBA" id="ARBA00005369"/>
    </source>
</evidence>
<comment type="similarity">
    <text evidence="1">Belongs to the methyltransferase superfamily. L-isoaspartyl/D-aspartyl protein methyltransferase family.</text>
</comment>
<dbReference type="RefSeq" id="WP_284053102.1">
    <property type="nucleotide sequence ID" value="NZ_JAGRQC010000001.1"/>
</dbReference>
<comment type="caution">
    <text evidence="4">The sequence shown here is derived from an EMBL/GenBank/DDBJ whole genome shotgun (WGS) entry which is preliminary data.</text>
</comment>
<accession>A0A8T4ICL5</accession>
<dbReference type="InterPro" id="IPR029063">
    <property type="entry name" value="SAM-dependent_MTases_sf"/>
</dbReference>
<dbReference type="EMBL" id="JAGRQC010000001">
    <property type="protein sequence ID" value="MBR0551842.1"/>
    <property type="molecule type" value="Genomic_DNA"/>
</dbReference>
<dbReference type="PANTHER" id="PTHR11579:SF18">
    <property type="entry name" value="PROTEIN-L-ISOASPARTATE O-METHYLTRANSFERASE"/>
    <property type="match status" value="1"/>
</dbReference>
<dbReference type="Pfam" id="PF01135">
    <property type="entry name" value="PCMT"/>
    <property type="match status" value="1"/>
</dbReference>
<dbReference type="AlphaFoldDB" id="A0A8T4ICL5"/>
<evidence type="ECO:0000313" key="4">
    <source>
        <dbReference type="EMBL" id="MBR0551842.1"/>
    </source>
</evidence>
<keyword evidence="5" id="KW-1185">Reference proteome</keyword>